<evidence type="ECO:0000259" key="7">
    <source>
        <dbReference type="PROSITE" id="PS50066"/>
    </source>
</evidence>
<reference evidence="8 9" key="1">
    <citation type="submission" date="2015-10" db="EMBL/GenBank/DDBJ databases">
        <title>Draft genomes sequences of Candida glabrata isolates 1A, 1B, 2A, 2B, 3A and 3B.</title>
        <authorList>
            <person name="Haavelsrud O.E."/>
            <person name="Gaustad P."/>
        </authorList>
    </citation>
    <scope>NUCLEOTIDE SEQUENCE [LARGE SCALE GENOMIC DNA]</scope>
    <source>
        <strain evidence="8">910700640</strain>
    </source>
</reference>
<keyword evidence="3" id="KW-0238">DNA-binding</keyword>
<dbReference type="PROSITE" id="PS50066">
    <property type="entry name" value="MADS_BOX_2"/>
    <property type="match status" value="1"/>
</dbReference>
<dbReference type="Proteomes" id="UP000054886">
    <property type="component" value="Unassembled WGS sequence"/>
</dbReference>
<accession>A0A0W0CXG1</accession>
<dbReference type="VEuPathDB" id="FungiDB:CAGL0M06325g"/>
<dbReference type="Gene3D" id="3.40.1810.10">
    <property type="entry name" value="Transcription factor, MADS-box"/>
    <property type="match status" value="1"/>
</dbReference>
<feature type="compositionally biased region" description="Basic and acidic residues" evidence="6">
    <location>
        <begin position="141"/>
        <end position="151"/>
    </location>
</feature>
<feature type="compositionally biased region" description="Polar residues" evidence="6">
    <location>
        <begin position="131"/>
        <end position="140"/>
    </location>
</feature>
<feature type="region of interest" description="Disordered" evidence="6">
    <location>
        <begin position="462"/>
        <end position="499"/>
    </location>
</feature>
<dbReference type="InterPro" id="IPR036879">
    <property type="entry name" value="TF_MADSbox_sf"/>
</dbReference>
<evidence type="ECO:0000313" key="9">
    <source>
        <dbReference type="Proteomes" id="UP000054886"/>
    </source>
</evidence>
<dbReference type="SMART" id="SM00432">
    <property type="entry name" value="MADS"/>
    <property type="match status" value="1"/>
</dbReference>
<dbReference type="VEuPathDB" id="FungiDB:GWK60_M06281"/>
<dbReference type="AlphaFoldDB" id="A0A0W0CXG1"/>
<keyword evidence="4" id="KW-0804">Transcription</keyword>
<protein>
    <submittedName>
        <fullName evidence="8">Transcription factor SMP1</fullName>
    </submittedName>
</protein>
<comment type="subcellular location">
    <subcellularLocation>
        <location evidence="1">Nucleus</location>
    </subcellularLocation>
</comment>
<keyword evidence="2" id="KW-0805">Transcription regulation</keyword>
<dbReference type="GO" id="GO:0046983">
    <property type="term" value="F:protein dimerization activity"/>
    <property type="evidence" value="ECO:0007669"/>
    <property type="project" value="InterPro"/>
</dbReference>
<dbReference type="PROSITE" id="PS00350">
    <property type="entry name" value="MADS_BOX_1"/>
    <property type="match status" value="1"/>
</dbReference>
<evidence type="ECO:0000313" key="8">
    <source>
        <dbReference type="EMBL" id="KTB04277.1"/>
    </source>
</evidence>
<evidence type="ECO:0000256" key="5">
    <source>
        <dbReference type="ARBA" id="ARBA00023242"/>
    </source>
</evidence>
<dbReference type="EMBL" id="LLZZ01000117">
    <property type="protein sequence ID" value="KTB04277.1"/>
    <property type="molecule type" value="Genomic_DNA"/>
</dbReference>
<dbReference type="VEuPathDB" id="FungiDB:B1J91_M06325g"/>
<organism evidence="8 9">
    <name type="scientific">Candida glabrata</name>
    <name type="common">Yeast</name>
    <name type="synonym">Torulopsis glabrata</name>
    <dbReference type="NCBI Taxonomy" id="5478"/>
    <lineage>
        <taxon>Eukaryota</taxon>
        <taxon>Fungi</taxon>
        <taxon>Dikarya</taxon>
        <taxon>Ascomycota</taxon>
        <taxon>Saccharomycotina</taxon>
        <taxon>Saccharomycetes</taxon>
        <taxon>Saccharomycetales</taxon>
        <taxon>Saccharomycetaceae</taxon>
        <taxon>Nakaseomyces</taxon>
    </lineage>
</organism>
<dbReference type="PRINTS" id="PR00404">
    <property type="entry name" value="MADSDOMAIN"/>
</dbReference>
<dbReference type="GO" id="GO:0003677">
    <property type="term" value="F:DNA binding"/>
    <property type="evidence" value="ECO:0007669"/>
    <property type="project" value="UniProtKB-KW"/>
</dbReference>
<evidence type="ECO:0000256" key="6">
    <source>
        <dbReference type="SAM" id="MobiDB-lite"/>
    </source>
</evidence>
<proteinExistence type="predicted"/>
<dbReference type="Pfam" id="PF00319">
    <property type="entry name" value="SRF-TF"/>
    <property type="match status" value="1"/>
</dbReference>
<dbReference type="InterPro" id="IPR050142">
    <property type="entry name" value="MADS-box/MEF2_TF"/>
</dbReference>
<dbReference type="GO" id="GO:0005634">
    <property type="term" value="C:nucleus"/>
    <property type="evidence" value="ECO:0007669"/>
    <property type="project" value="UniProtKB-SubCell"/>
</dbReference>
<evidence type="ECO:0000256" key="2">
    <source>
        <dbReference type="ARBA" id="ARBA00023015"/>
    </source>
</evidence>
<gene>
    <name evidence="8" type="ORF">AO440_004126</name>
</gene>
<evidence type="ECO:0000256" key="1">
    <source>
        <dbReference type="ARBA" id="ARBA00004123"/>
    </source>
</evidence>
<sequence>MGRRKIEIEPITDSKTRGITFLKRKAGIFKKAHELSVLCNVDVAVVVLGANGTFYEFSSVEMDELLRYYTDQNGMGLLHIKTEPSAYGDGYKKTPTVKYQGTRHLKRGRRLAKTKSVDLNQIRRASVGAPDNSTVNASSETNKKRQIKDEEGNGVDDDLNNAAVKLRKLTHARHHSTGNSLLPQMDSNVKLGSLAFDSHERDSDLKLTRTRSFPFVGDISTEKVTQTNEQLEKAAPKFIVNSPPGSLNRESSHSNYMRPATNFNMGRSSTNGSTSKKLKPILKLNIPIDNTNAANGVRNYSNQHASNSAENDLPKHIIRTPFQGSNFRVSPNVKHEGSYFKNENIIDSENGNSKLTFSYGNDKNIKNQFRPPFFGSMKGNNSAGGSNNIAGSPTNQYLITPLQQMNPNRVPLYKGAATTNSGSSLSTSLNMNGEVSTPNTANGNTASQRQLFGAFYSSGADSGKLHKNDKPNMFSNNQGDENDDVEGQDDVGQETRSENTSMAMNRNIMPATTPIGPESSSQPLKMGPDFLGSTNSPNTSTMLFPDWNLSATGKIFQFNNNDTNESYQASK</sequence>
<dbReference type="SUPFAM" id="SSF55455">
    <property type="entry name" value="SRF-like"/>
    <property type="match status" value="1"/>
</dbReference>
<dbReference type="InterPro" id="IPR002100">
    <property type="entry name" value="TF_MADSbox"/>
</dbReference>
<evidence type="ECO:0000256" key="4">
    <source>
        <dbReference type="ARBA" id="ARBA00023163"/>
    </source>
</evidence>
<feature type="region of interest" description="Disordered" evidence="6">
    <location>
        <begin position="126"/>
        <end position="158"/>
    </location>
</feature>
<dbReference type="GO" id="GO:0045944">
    <property type="term" value="P:positive regulation of transcription by RNA polymerase II"/>
    <property type="evidence" value="ECO:0007669"/>
    <property type="project" value="UniProtKB-ARBA"/>
</dbReference>
<feature type="domain" description="MADS-box" evidence="7">
    <location>
        <begin position="1"/>
        <end position="61"/>
    </location>
</feature>
<name>A0A0W0CXG1_CANGB</name>
<comment type="caution">
    <text evidence="8">The sequence shown here is derived from an EMBL/GenBank/DDBJ whole genome shotgun (WGS) entry which is preliminary data.</text>
</comment>
<feature type="compositionally biased region" description="Acidic residues" evidence="6">
    <location>
        <begin position="480"/>
        <end position="492"/>
    </location>
</feature>
<dbReference type="PANTHER" id="PTHR48019">
    <property type="entry name" value="SERUM RESPONSE FACTOR HOMOLOG"/>
    <property type="match status" value="1"/>
</dbReference>
<dbReference type="VEuPathDB" id="FungiDB:GVI51_M06281"/>
<keyword evidence="5" id="KW-0539">Nucleus</keyword>
<evidence type="ECO:0000256" key="3">
    <source>
        <dbReference type="ARBA" id="ARBA00023125"/>
    </source>
</evidence>